<evidence type="ECO:0000259" key="8">
    <source>
        <dbReference type="PROSITE" id="PS50109"/>
    </source>
</evidence>
<evidence type="ECO:0000256" key="2">
    <source>
        <dbReference type="ARBA" id="ARBA00012438"/>
    </source>
</evidence>
<dbReference type="InterPro" id="IPR004358">
    <property type="entry name" value="Sig_transdc_His_kin-like_C"/>
</dbReference>
<keyword evidence="7" id="KW-0472">Membrane</keyword>
<dbReference type="EC" id="2.7.13.3" evidence="2"/>
<gene>
    <name evidence="9" type="ORF">C7B64_23655</name>
</gene>
<evidence type="ECO:0000313" key="9">
    <source>
        <dbReference type="EMBL" id="PSB00414.1"/>
    </source>
</evidence>
<dbReference type="GO" id="GO:0004721">
    <property type="term" value="F:phosphoprotein phosphatase activity"/>
    <property type="evidence" value="ECO:0007669"/>
    <property type="project" value="TreeGrafter"/>
</dbReference>
<dbReference type="PANTHER" id="PTHR45453">
    <property type="entry name" value="PHOSPHATE REGULON SENSOR PROTEIN PHOR"/>
    <property type="match status" value="1"/>
</dbReference>
<evidence type="ECO:0000256" key="6">
    <source>
        <dbReference type="ARBA" id="ARBA00023012"/>
    </source>
</evidence>
<dbReference type="Gene3D" id="1.10.287.130">
    <property type="match status" value="1"/>
</dbReference>
<reference evidence="9 10" key="1">
    <citation type="submission" date="2018-02" db="EMBL/GenBank/DDBJ databases">
        <authorList>
            <person name="Cohen D.B."/>
            <person name="Kent A.D."/>
        </authorList>
    </citation>
    <scope>NUCLEOTIDE SEQUENCE [LARGE SCALE GENOMIC DNA]</scope>
    <source>
        <strain evidence="9 10">CCAP 1448/3</strain>
    </source>
</reference>
<dbReference type="SMART" id="SM00387">
    <property type="entry name" value="HATPase_c"/>
    <property type="match status" value="1"/>
</dbReference>
<dbReference type="OrthoDB" id="9773956at2"/>
<keyword evidence="3" id="KW-0597">Phosphoprotein</keyword>
<evidence type="ECO:0000256" key="4">
    <source>
        <dbReference type="ARBA" id="ARBA00022679"/>
    </source>
</evidence>
<dbReference type="SUPFAM" id="SSF47384">
    <property type="entry name" value="Homodimeric domain of signal transducing histidine kinase"/>
    <property type="match status" value="1"/>
</dbReference>
<dbReference type="InterPro" id="IPR003594">
    <property type="entry name" value="HATPase_dom"/>
</dbReference>
<comment type="catalytic activity">
    <reaction evidence="1">
        <text>ATP + protein L-histidine = ADP + protein N-phospho-L-histidine.</text>
        <dbReference type="EC" id="2.7.13.3"/>
    </reaction>
</comment>
<comment type="caution">
    <text evidence="9">The sequence shown here is derived from an EMBL/GenBank/DDBJ whole genome shotgun (WGS) entry which is preliminary data.</text>
</comment>
<sequence>MIWELLLGLAIALIIGRWRQNKLHAELNQILAILDTGGAEGNSLPILSRLRLGVTIFKRQTQQLEIQLQNYRYLLEQLPLGYLVVDAENQLLCCNQQARELLYLSNWEPNQKRFLLEVVRSYELDRLIEQTRTAQKSTQKEWIFYPQTIDRQPGERLTLSSEQVSLRGYAVPLPDREIAVFLENLQSLVEISQQRDRTVSDLAHELRTPLTSIRLVTETLLKRLQPPERGWVEKMLQETNRLIDLAQHFLELNHLEQDPSQCLTIEPVELKSLIFSAWNTLEPFAQSKQLELIYTGSELVQLEGDRARLTQVFLNLLDNSIKYSPKNGKVEVEVKVLDPSKLQVNVIDSGNGFTPTDLPYVFDRLFRTDLSRQKHSTDLAQLTTGNGLGLAIARQIILAHRGTIKAMNHPQTQGAWLQIELPRFWLSKE</sequence>
<dbReference type="GO" id="GO:0000155">
    <property type="term" value="F:phosphorelay sensor kinase activity"/>
    <property type="evidence" value="ECO:0007669"/>
    <property type="project" value="InterPro"/>
</dbReference>
<dbReference type="EMBL" id="PVWJ01000222">
    <property type="protein sequence ID" value="PSB00414.1"/>
    <property type="molecule type" value="Genomic_DNA"/>
</dbReference>
<evidence type="ECO:0000256" key="3">
    <source>
        <dbReference type="ARBA" id="ARBA00022553"/>
    </source>
</evidence>
<dbReference type="CDD" id="cd00082">
    <property type="entry name" value="HisKA"/>
    <property type="match status" value="1"/>
</dbReference>
<keyword evidence="5 9" id="KW-0418">Kinase</keyword>
<dbReference type="PROSITE" id="PS50109">
    <property type="entry name" value="HIS_KIN"/>
    <property type="match status" value="1"/>
</dbReference>
<organism evidence="9 10">
    <name type="scientific">Merismopedia glauca CCAP 1448/3</name>
    <dbReference type="NCBI Taxonomy" id="1296344"/>
    <lineage>
        <taxon>Bacteria</taxon>
        <taxon>Bacillati</taxon>
        <taxon>Cyanobacteriota</taxon>
        <taxon>Cyanophyceae</taxon>
        <taxon>Synechococcales</taxon>
        <taxon>Merismopediaceae</taxon>
        <taxon>Merismopedia</taxon>
    </lineage>
</organism>
<dbReference type="GO" id="GO:0005886">
    <property type="term" value="C:plasma membrane"/>
    <property type="evidence" value="ECO:0007669"/>
    <property type="project" value="TreeGrafter"/>
</dbReference>
<dbReference type="Pfam" id="PF00512">
    <property type="entry name" value="HisKA"/>
    <property type="match status" value="1"/>
</dbReference>
<dbReference type="InterPro" id="IPR035965">
    <property type="entry name" value="PAS-like_dom_sf"/>
</dbReference>
<dbReference type="InterPro" id="IPR005467">
    <property type="entry name" value="His_kinase_dom"/>
</dbReference>
<dbReference type="Gene3D" id="3.30.450.20">
    <property type="entry name" value="PAS domain"/>
    <property type="match status" value="1"/>
</dbReference>
<evidence type="ECO:0000256" key="5">
    <source>
        <dbReference type="ARBA" id="ARBA00022777"/>
    </source>
</evidence>
<dbReference type="AlphaFoldDB" id="A0A2T1BWW7"/>
<dbReference type="GO" id="GO:0016036">
    <property type="term" value="P:cellular response to phosphate starvation"/>
    <property type="evidence" value="ECO:0007669"/>
    <property type="project" value="TreeGrafter"/>
</dbReference>
<dbReference type="PRINTS" id="PR00344">
    <property type="entry name" value="BCTRLSENSOR"/>
</dbReference>
<dbReference type="SUPFAM" id="SSF55785">
    <property type="entry name" value="PYP-like sensor domain (PAS domain)"/>
    <property type="match status" value="1"/>
</dbReference>
<dbReference type="InterPro" id="IPR050351">
    <property type="entry name" value="BphY/WalK/GraS-like"/>
</dbReference>
<keyword evidence="6" id="KW-0902">Two-component regulatory system</keyword>
<proteinExistence type="predicted"/>
<evidence type="ECO:0000256" key="7">
    <source>
        <dbReference type="ARBA" id="ARBA00023136"/>
    </source>
</evidence>
<feature type="domain" description="Histidine kinase" evidence="8">
    <location>
        <begin position="201"/>
        <end position="425"/>
    </location>
</feature>
<dbReference type="InterPro" id="IPR036890">
    <property type="entry name" value="HATPase_C_sf"/>
</dbReference>
<dbReference type="Gene3D" id="3.30.565.10">
    <property type="entry name" value="Histidine kinase-like ATPase, C-terminal domain"/>
    <property type="match status" value="1"/>
</dbReference>
<dbReference type="InterPro" id="IPR003661">
    <property type="entry name" value="HisK_dim/P_dom"/>
</dbReference>
<dbReference type="SMART" id="SM00388">
    <property type="entry name" value="HisKA"/>
    <property type="match status" value="1"/>
</dbReference>
<dbReference type="SUPFAM" id="SSF55874">
    <property type="entry name" value="ATPase domain of HSP90 chaperone/DNA topoisomerase II/histidine kinase"/>
    <property type="match status" value="1"/>
</dbReference>
<evidence type="ECO:0000313" key="10">
    <source>
        <dbReference type="Proteomes" id="UP000238762"/>
    </source>
</evidence>
<reference evidence="9 10" key="2">
    <citation type="submission" date="2018-03" db="EMBL/GenBank/DDBJ databases">
        <title>The ancient ancestry and fast evolution of plastids.</title>
        <authorList>
            <person name="Moore K.R."/>
            <person name="Magnabosco C."/>
            <person name="Momper L."/>
            <person name="Gold D.A."/>
            <person name="Bosak T."/>
            <person name="Fournier G.P."/>
        </authorList>
    </citation>
    <scope>NUCLEOTIDE SEQUENCE [LARGE SCALE GENOMIC DNA]</scope>
    <source>
        <strain evidence="9 10">CCAP 1448/3</strain>
    </source>
</reference>
<keyword evidence="10" id="KW-1185">Reference proteome</keyword>
<evidence type="ECO:0000256" key="1">
    <source>
        <dbReference type="ARBA" id="ARBA00000085"/>
    </source>
</evidence>
<dbReference type="InterPro" id="IPR036097">
    <property type="entry name" value="HisK_dim/P_sf"/>
</dbReference>
<accession>A0A2T1BWW7</accession>
<dbReference type="PANTHER" id="PTHR45453:SF1">
    <property type="entry name" value="PHOSPHATE REGULON SENSOR PROTEIN PHOR"/>
    <property type="match status" value="1"/>
</dbReference>
<protein>
    <recommendedName>
        <fullName evidence="2">histidine kinase</fullName>
        <ecNumber evidence="2">2.7.13.3</ecNumber>
    </recommendedName>
</protein>
<dbReference type="Pfam" id="PF02518">
    <property type="entry name" value="HATPase_c"/>
    <property type="match status" value="1"/>
</dbReference>
<dbReference type="InterPro" id="IPR000014">
    <property type="entry name" value="PAS"/>
</dbReference>
<dbReference type="SMART" id="SM00091">
    <property type="entry name" value="PAS"/>
    <property type="match status" value="1"/>
</dbReference>
<dbReference type="Proteomes" id="UP000238762">
    <property type="component" value="Unassembled WGS sequence"/>
</dbReference>
<name>A0A2T1BWW7_9CYAN</name>
<dbReference type="RefSeq" id="WP_106292020.1">
    <property type="nucleotide sequence ID" value="NZ_CAWNTC010000048.1"/>
</dbReference>
<keyword evidence="4" id="KW-0808">Transferase</keyword>